<protein>
    <submittedName>
        <fullName evidence="2">Uncharacterized protein</fullName>
    </submittedName>
</protein>
<feature type="region of interest" description="Disordered" evidence="1">
    <location>
        <begin position="168"/>
        <end position="198"/>
    </location>
</feature>
<proteinExistence type="predicted"/>
<comment type="caution">
    <text evidence="2">The sequence shown here is derived from an EMBL/GenBank/DDBJ whole genome shotgun (WGS) entry which is preliminary data.</text>
</comment>
<name>A0A6S7G397_PARCT</name>
<evidence type="ECO:0000313" key="2">
    <source>
        <dbReference type="EMBL" id="CAB3983299.1"/>
    </source>
</evidence>
<gene>
    <name evidence="2" type="ORF">PACLA_8A067200</name>
</gene>
<organism evidence="2 3">
    <name type="scientific">Paramuricea clavata</name>
    <name type="common">Red gorgonian</name>
    <name type="synonym">Violescent sea-whip</name>
    <dbReference type="NCBI Taxonomy" id="317549"/>
    <lineage>
        <taxon>Eukaryota</taxon>
        <taxon>Metazoa</taxon>
        <taxon>Cnidaria</taxon>
        <taxon>Anthozoa</taxon>
        <taxon>Octocorallia</taxon>
        <taxon>Malacalcyonacea</taxon>
        <taxon>Plexauridae</taxon>
        <taxon>Paramuricea</taxon>
    </lineage>
</organism>
<dbReference type="AlphaFoldDB" id="A0A6S7G397"/>
<dbReference type="OrthoDB" id="7635474at2759"/>
<reference evidence="2" key="1">
    <citation type="submission" date="2020-04" db="EMBL/GenBank/DDBJ databases">
        <authorList>
            <person name="Alioto T."/>
            <person name="Alioto T."/>
            <person name="Gomez Garrido J."/>
        </authorList>
    </citation>
    <scope>NUCLEOTIDE SEQUENCE</scope>
    <source>
        <strain evidence="2">A484AB</strain>
    </source>
</reference>
<accession>A0A6S7G397</accession>
<dbReference type="Proteomes" id="UP001152795">
    <property type="component" value="Unassembled WGS sequence"/>
</dbReference>
<sequence>MDGLKRAKIKRGAQHAQATKIWNKAELLINGEMNEVNIEKLRVILATYDAKIELLRKLDETVSDLIEDEKGLETEIFEADDYLTELTKKRCTIELFINQSTIHSNSLDSHMATTTPQNGHVFPTQIKDPTARKNIVFQAKLCFNCLNNHRVSDCNSRNRCRGCHKKHHTSLCNKTNKDATKNTGKNQPTRRQNPGPCPHVSVIQRLLWETNTPQKLPLIR</sequence>
<dbReference type="EMBL" id="CACRXK020000598">
    <property type="protein sequence ID" value="CAB3983299.1"/>
    <property type="molecule type" value="Genomic_DNA"/>
</dbReference>
<evidence type="ECO:0000313" key="3">
    <source>
        <dbReference type="Proteomes" id="UP001152795"/>
    </source>
</evidence>
<feature type="compositionally biased region" description="Polar residues" evidence="1">
    <location>
        <begin position="181"/>
        <end position="192"/>
    </location>
</feature>
<keyword evidence="3" id="KW-1185">Reference proteome</keyword>
<evidence type="ECO:0000256" key="1">
    <source>
        <dbReference type="SAM" id="MobiDB-lite"/>
    </source>
</evidence>